<dbReference type="EMBL" id="DRLD01000430">
    <property type="protein sequence ID" value="HED12019.1"/>
    <property type="molecule type" value="Genomic_DNA"/>
</dbReference>
<gene>
    <name evidence="1" type="ORF">ENJ10_15115</name>
</gene>
<evidence type="ECO:0000313" key="1">
    <source>
        <dbReference type="EMBL" id="HED12019.1"/>
    </source>
</evidence>
<name>A0A7V1LPZ2_CALAY</name>
<comment type="caution">
    <text evidence="1">The sequence shown here is derived from an EMBL/GenBank/DDBJ whole genome shotgun (WGS) entry which is preliminary data.</text>
</comment>
<dbReference type="AlphaFoldDB" id="A0A7V1LPZ2"/>
<protein>
    <recommendedName>
        <fullName evidence="2">Preprotein translocase subunit SecB</fullName>
    </recommendedName>
</protein>
<dbReference type="Proteomes" id="UP000886005">
    <property type="component" value="Unassembled WGS sequence"/>
</dbReference>
<dbReference type="SUPFAM" id="SSF54611">
    <property type="entry name" value="SecB-like"/>
    <property type="match status" value="1"/>
</dbReference>
<organism evidence="1">
    <name type="scientific">Caldithrix abyssi</name>
    <dbReference type="NCBI Taxonomy" id="187145"/>
    <lineage>
        <taxon>Bacteria</taxon>
        <taxon>Pseudomonadati</taxon>
        <taxon>Calditrichota</taxon>
        <taxon>Calditrichia</taxon>
        <taxon>Calditrichales</taxon>
        <taxon>Calditrichaceae</taxon>
        <taxon>Caldithrix</taxon>
    </lineage>
</organism>
<sequence length="150" mass="17088">MDKNNILYNEFVNSVEIRQITIPKLSWEVSNYPESGEQLSVIPDIDWLDPKIIDETFAEYGASLTLEGLSDNCGEPFLTISIVVKMVIKFDKNLFSQENIQLYQFRNAALSLMAILREQVRNATVQIGLPQLILPTFKIIPDNPLKEINS</sequence>
<reference evidence="1" key="1">
    <citation type="journal article" date="2020" name="mSystems">
        <title>Genome- and Community-Level Interaction Insights into Carbon Utilization and Element Cycling Functions of Hydrothermarchaeota in Hydrothermal Sediment.</title>
        <authorList>
            <person name="Zhou Z."/>
            <person name="Liu Y."/>
            <person name="Xu W."/>
            <person name="Pan J."/>
            <person name="Luo Z.H."/>
            <person name="Li M."/>
        </authorList>
    </citation>
    <scope>NUCLEOTIDE SEQUENCE [LARGE SCALE GENOMIC DNA]</scope>
    <source>
        <strain evidence="1">HyVt-456</strain>
    </source>
</reference>
<evidence type="ECO:0008006" key="2">
    <source>
        <dbReference type="Google" id="ProtNLM"/>
    </source>
</evidence>
<accession>A0A7V1LPZ2</accession>
<dbReference type="InterPro" id="IPR035958">
    <property type="entry name" value="SecB-like_sf"/>
</dbReference>
<proteinExistence type="predicted"/>
<dbReference type="Gene3D" id="3.10.420.10">
    <property type="entry name" value="SecB-like"/>
    <property type="match status" value="1"/>
</dbReference>